<reference evidence="7 8" key="1">
    <citation type="journal article" date="2014" name="Genome Announc.">
        <title>Draft genome sequence of the pathogenic fungus Scedosporium apiospermum.</title>
        <authorList>
            <person name="Vandeputte P."/>
            <person name="Ghamrawi S."/>
            <person name="Rechenmann M."/>
            <person name="Iltis A."/>
            <person name="Giraud S."/>
            <person name="Fleury M."/>
            <person name="Thornton C."/>
            <person name="Delhaes L."/>
            <person name="Meyer W."/>
            <person name="Papon N."/>
            <person name="Bouchara J.P."/>
        </authorList>
    </citation>
    <scope>NUCLEOTIDE SEQUENCE [LARGE SCALE GENOMIC DNA]</scope>
    <source>
        <strain evidence="7 8">IHEM 14462</strain>
    </source>
</reference>
<dbReference type="EMBL" id="JOWA01000095">
    <property type="protein sequence ID" value="KEZ43213.1"/>
    <property type="molecule type" value="Genomic_DNA"/>
</dbReference>
<dbReference type="Pfam" id="PF17111">
    <property type="entry name" value="PigL_N"/>
    <property type="match status" value="1"/>
</dbReference>
<dbReference type="HOGENOM" id="CLU_283588_0_0_1"/>
<evidence type="ECO:0000259" key="5">
    <source>
        <dbReference type="Pfam" id="PF22939"/>
    </source>
</evidence>
<evidence type="ECO:0000259" key="6">
    <source>
        <dbReference type="Pfam" id="PF24883"/>
    </source>
</evidence>
<keyword evidence="1" id="KW-0677">Repeat</keyword>
<feature type="repeat" description="ANK" evidence="3">
    <location>
        <begin position="1070"/>
        <end position="1102"/>
    </location>
</feature>
<evidence type="ECO:0000259" key="4">
    <source>
        <dbReference type="Pfam" id="PF17111"/>
    </source>
</evidence>
<feature type="repeat" description="ANK" evidence="3">
    <location>
        <begin position="1037"/>
        <end position="1069"/>
    </location>
</feature>
<dbReference type="SUPFAM" id="SSF52540">
    <property type="entry name" value="P-loop containing nucleoside triphosphate hydrolases"/>
    <property type="match status" value="1"/>
</dbReference>
<dbReference type="GeneID" id="27723961"/>
<sequence>MGDRVIIGDRLTWNDFVKLAEEVTGEKFEVVYDSVELLKSGRITELPSHVHVYEYYPKEALQGMLAQFGLLFDQGVLDFRPKRSLNDIFPDIKPNPAWTNSPESNGRGVKDARKDITRLRNEVTRLEGVLTSIADLADADDSAKLSVLQALVKPGGALSQCQDTLAGLLEKLQRGHDTEGMKRLGWRALTWPLKSKDVDKVIAEIEKHKSLFTLALTADAATLNMMLSKSLDGVAENLSATQLDVQATKEGVIATLKVVNAMQEDADEEKRKQMIRNVTTWLTYTDPTTSHQAANRKRQSGTGQWLINGVKFREWKRSRGSFMWLKGIPGCGKTILASTVIENLKGDCENKDLRRALAYFYFEFNNTNKQSPHKCLSSLVSQLCSGTEEIPTQLEDLYERCGRGRSPPSVHDLISIIDAYTALRSINDTYIVLDALDECPTTGPEDQRAELLDAIKAIRSIFHSNLHLLVTSREEIDIKKSITPLLTVPALSIQDSGVMADIKEYVKSQLTSDPKLNSWSEDIKSEAERVLAEGACGMFRWVFCQLDALKKCKKRSSILLALKQLPRTLDETYERMLLAIDEIYKAEARRALLWLAFSERPLSAEEVAEAACIDPDADPAFDKNDRFQDPRNNILEILGSLVSLVPGDKIRLAHFSVKEYLLSIPLRASKSADFGVSEMNAHLLCTQSCLAYVLQEGEGPLSICELPFIAYACMYWPHHAQHLMEDDGIMPLANILYHSHAIYENWQSMLASKSPLPGIETGGPQQKSLSPLCHASAMGFTSIVEGLVKQLEATSVAEDKGSRWTALQVASMCGRRRIVETILRHTKRSTIVNAISPEGTTALHLASSRGFADVVSMLLRHGASAEIEDPRGRAAIALAAASGHLSIVQLLLENDDAASDLSQKHKGAALFSAIEADYISIIEILLNYGANTNMTNSDKLSPLSLAVVNGRTQAARSLIKHGADPNYADPLKSTPLHRAVQKGHDVVVELLIQHEADPTRRDCDGKTPFHYACARGSPFMVKKFLQTDIDVSLLDAWGKMPIHYAAWGWSAEAMQILLDNGAELEARTPRGETPLQLAAQRGGHNVVECLLKNGADITTCNKNGRTSLHFAAIRGNRLVLQVLLRHGADPRVRDNRGLTPIQAYDEYEAGPPGQISIRRIA</sequence>
<dbReference type="Pfam" id="PF00023">
    <property type="entry name" value="Ank"/>
    <property type="match status" value="1"/>
</dbReference>
<dbReference type="InterPro" id="IPR054471">
    <property type="entry name" value="GPIID_WHD"/>
</dbReference>
<dbReference type="InterPro" id="IPR056884">
    <property type="entry name" value="NPHP3-like_N"/>
</dbReference>
<organism evidence="7 8">
    <name type="scientific">Pseudallescheria apiosperma</name>
    <name type="common">Scedosporium apiospermum</name>
    <dbReference type="NCBI Taxonomy" id="563466"/>
    <lineage>
        <taxon>Eukaryota</taxon>
        <taxon>Fungi</taxon>
        <taxon>Dikarya</taxon>
        <taxon>Ascomycota</taxon>
        <taxon>Pezizomycotina</taxon>
        <taxon>Sordariomycetes</taxon>
        <taxon>Hypocreomycetidae</taxon>
        <taxon>Microascales</taxon>
        <taxon>Microascaceae</taxon>
        <taxon>Scedosporium</taxon>
    </lineage>
</organism>
<feature type="repeat" description="ANK" evidence="3">
    <location>
        <begin position="838"/>
        <end position="870"/>
    </location>
</feature>
<dbReference type="PROSITE" id="PS50088">
    <property type="entry name" value="ANK_REPEAT"/>
    <property type="match status" value="8"/>
</dbReference>
<feature type="repeat" description="ANK" evidence="3">
    <location>
        <begin position="905"/>
        <end position="937"/>
    </location>
</feature>
<feature type="domain" description="Azaphilone pigments biosynthesis cluster protein L N-terminal" evidence="4">
    <location>
        <begin position="110"/>
        <end position="273"/>
    </location>
</feature>
<dbReference type="InterPro" id="IPR027417">
    <property type="entry name" value="P-loop_NTPase"/>
</dbReference>
<dbReference type="OMA" id="WWLVEAR"/>
<evidence type="ECO:0000256" key="1">
    <source>
        <dbReference type="ARBA" id="ARBA00022737"/>
    </source>
</evidence>
<feature type="repeat" description="ANK" evidence="3">
    <location>
        <begin position="1103"/>
        <end position="1135"/>
    </location>
</feature>
<dbReference type="PRINTS" id="PR01415">
    <property type="entry name" value="ANKYRIN"/>
</dbReference>
<dbReference type="PANTHER" id="PTHR24123:SF33">
    <property type="entry name" value="PROTEIN HOS4"/>
    <property type="match status" value="1"/>
</dbReference>
<keyword evidence="2 3" id="KW-0040">ANK repeat</keyword>
<dbReference type="Pfam" id="PF24883">
    <property type="entry name" value="NPHP3_N"/>
    <property type="match status" value="1"/>
</dbReference>
<feature type="domain" description="Nephrocystin 3-like N-terminal" evidence="6">
    <location>
        <begin position="301"/>
        <end position="473"/>
    </location>
</feature>
<dbReference type="SUPFAM" id="SSF48403">
    <property type="entry name" value="Ankyrin repeat"/>
    <property type="match status" value="1"/>
</dbReference>
<feature type="repeat" description="ANK" evidence="3">
    <location>
        <begin position="938"/>
        <end position="970"/>
    </location>
</feature>
<accession>A0A084G7A1</accession>
<protein>
    <submittedName>
        <fullName evidence="7">Uncharacterized protein</fullName>
    </submittedName>
</protein>
<dbReference type="Pfam" id="PF22939">
    <property type="entry name" value="WHD_GPIID"/>
    <property type="match status" value="1"/>
</dbReference>
<dbReference type="InterPro" id="IPR036770">
    <property type="entry name" value="Ankyrin_rpt-contain_sf"/>
</dbReference>
<dbReference type="InterPro" id="IPR031348">
    <property type="entry name" value="PigL_N"/>
</dbReference>
<dbReference type="PANTHER" id="PTHR24123">
    <property type="entry name" value="ANKYRIN REPEAT-CONTAINING"/>
    <property type="match status" value="1"/>
</dbReference>
<keyword evidence="8" id="KW-1185">Reference proteome</keyword>
<evidence type="ECO:0000313" key="8">
    <source>
        <dbReference type="Proteomes" id="UP000028545"/>
    </source>
</evidence>
<dbReference type="SMART" id="SM00248">
    <property type="entry name" value="ANK"/>
    <property type="match status" value="11"/>
</dbReference>
<dbReference type="InterPro" id="IPR002110">
    <property type="entry name" value="Ankyrin_rpt"/>
</dbReference>
<gene>
    <name evidence="7" type="ORF">SAPIO_CDS4889</name>
</gene>
<feature type="repeat" description="ANK" evidence="3">
    <location>
        <begin position="971"/>
        <end position="1003"/>
    </location>
</feature>
<dbReference type="RefSeq" id="XP_016643012.1">
    <property type="nucleotide sequence ID" value="XM_016787337.1"/>
</dbReference>
<dbReference type="VEuPathDB" id="FungiDB:SAPIO_CDS4889"/>
<evidence type="ECO:0000313" key="7">
    <source>
        <dbReference type="EMBL" id="KEZ43213.1"/>
    </source>
</evidence>
<proteinExistence type="predicted"/>
<comment type="caution">
    <text evidence="7">The sequence shown here is derived from an EMBL/GenBank/DDBJ whole genome shotgun (WGS) entry which is preliminary data.</text>
</comment>
<feature type="domain" description="GPI inositol-deacylase winged helix" evidence="5">
    <location>
        <begin position="574"/>
        <end position="675"/>
    </location>
</feature>
<dbReference type="KEGG" id="sapo:SAPIO_CDS4889"/>
<evidence type="ECO:0000256" key="3">
    <source>
        <dbReference type="PROSITE-ProRule" id="PRU00023"/>
    </source>
</evidence>
<dbReference type="Gene3D" id="3.40.50.300">
    <property type="entry name" value="P-loop containing nucleotide triphosphate hydrolases"/>
    <property type="match status" value="1"/>
</dbReference>
<dbReference type="Pfam" id="PF12796">
    <property type="entry name" value="Ank_2"/>
    <property type="match status" value="3"/>
</dbReference>
<dbReference type="OrthoDB" id="1577640at2759"/>
<dbReference type="PROSITE" id="PS50297">
    <property type="entry name" value="ANK_REP_REGION"/>
    <property type="match status" value="7"/>
</dbReference>
<dbReference type="AlphaFoldDB" id="A0A084G7A1"/>
<dbReference type="InterPro" id="IPR051165">
    <property type="entry name" value="Multifunctional_ANK_Repeat"/>
</dbReference>
<name>A0A084G7A1_PSEDA</name>
<feature type="repeat" description="ANK" evidence="3">
    <location>
        <begin position="1004"/>
        <end position="1036"/>
    </location>
</feature>
<evidence type="ECO:0000256" key="2">
    <source>
        <dbReference type="ARBA" id="ARBA00023043"/>
    </source>
</evidence>
<dbReference type="Gene3D" id="1.25.40.20">
    <property type="entry name" value="Ankyrin repeat-containing domain"/>
    <property type="match status" value="1"/>
</dbReference>
<dbReference type="Proteomes" id="UP000028545">
    <property type="component" value="Unassembled WGS sequence"/>
</dbReference>